<dbReference type="EMBL" id="FWFP01000008">
    <property type="protein sequence ID" value="SLN59615.1"/>
    <property type="molecule type" value="Genomic_DNA"/>
</dbReference>
<dbReference type="Gene3D" id="3.30.750.140">
    <property type="match status" value="1"/>
</dbReference>
<reference evidence="4" key="1">
    <citation type="submission" date="2017-03" db="EMBL/GenBank/DDBJ databases">
        <authorList>
            <person name="Rodrigo-Torres L."/>
            <person name="Arahal R.D."/>
            <person name="Lucena T."/>
        </authorList>
    </citation>
    <scope>NUCLEOTIDE SEQUENCE [LARGE SCALE GENOMIC DNA]</scope>
    <source>
        <strain evidence="4">CECT 8411</strain>
    </source>
</reference>
<feature type="compositionally biased region" description="Polar residues" evidence="1">
    <location>
        <begin position="106"/>
        <end position="116"/>
    </location>
</feature>
<dbReference type="Proteomes" id="UP000193778">
    <property type="component" value="Unassembled WGS sequence"/>
</dbReference>
<feature type="domain" description="Flagellar hook-length control protein-like C-terminal" evidence="2">
    <location>
        <begin position="289"/>
        <end position="362"/>
    </location>
</feature>
<feature type="region of interest" description="Disordered" evidence="1">
    <location>
        <begin position="358"/>
        <end position="403"/>
    </location>
</feature>
<keyword evidence="3" id="KW-0966">Cell projection</keyword>
<keyword evidence="3" id="KW-0969">Cilium</keyword>
<keyword evidence="4" id="KW-1185">Reference proteome</keyword>
<keyword evidence="3" id="KW-0282">Flagellum</keyword>
<feature type="compositionally biased region" description="Polar residues" evidence="1">
    <location>
        <begin position="8"/>
        <end position="21"/>
    </location>
</feature>
<dbReference type="InterPro" id="IPR038610">
    <property type="entry name" value="FliK-like_C_sf"/>
</dbReference>
<dbReference type="RefSeq" id="WP_085823424.1">
    <property type="nucleotide sequence ID" value="NZ_FWFP01000008.1"/>
</dbReference>
<feature type="region of interest" description="Disordered" evidence="1">
    <location>
        <begin position="151"/>
        <end position="214"/>
    </location>
</feature>
<protein>
    <submittedName>
        <fullName evidence="3">Flagellar hook-length control protein FliK</fullName>
    </submittedName>
</protein>
<evidence type="ECO:0000256" key="1">
    <source>
        <dbReference type="SAM" id="MobiDB-lite"/>
    </source>
</evidence>
<dbReference type="AlphaFoldDB" id="A0A1X6ZRP6"/>
<sequence length="403" mass="42819">MPNPLSVMLSSPNATAKSEANTQERPDSQAAASFQTVMEQEAEQPSELLEPSAVQVPEPEAEADLTEEGDAAEIAVASEDSLLPEVPVSATPAQNETVERRVESALVTTQPPQKTQADVEPSHKRPAEAPAGQENQPQLTVHSAFQILGQGHAHPRAMQSAAPRPKDGSAVSISPETRPQGVPDLGTSFDPDRDSPRIQTSAGVTPKQPTAQDRAPTFVQMQLLATEKTASQTDASSLREVEDVQPMRDSQLFSPTRDAGPTVQAMTATARAEVARAIAGQMATAITARPHSGAIEIALNPEELGRVSIVLNGRDDGLHLAIAAERPETLEMMRRHLSVLEAEFRNLGLGDLSFDLGTSSDAQHDGSPSEDTTAFSAPPPENRAEDGPTLARMGADGRIDIRM</sequence>
<feature type="compositionally biased region" description="Acidic residues" evidence="1">
    <location>
        <begin position="59"/>
        <end position="71"/>
    </location>
</feature>
<dbReference type="CDD" id="cd17470">
    <property type="entry name" value="T3SS_Flik_C"/>
    <property type="match status" value="1"/>
</dbReference>
<evidence type="ECO:0000313" key="3">
    <source>
        <dbReference type="EMBL" id="SLN59615.1"/>
    </source>
</evidence>
<proteinExistence type="predicted"/>
<dbReference type="Pfam" id="PF02120">
    <property type="entry name" value="Flg_hook"/>
    <property type="match status" value="1"/>
</dbReference>
<evidence type="ECO:0000259" key="2">
    <source>
        <dbReference type="Pfam" id="PF02120"/>
    </source>
</evidence>
<dbReference type="OrthoDB" id="7203912at2"/>
<accession>A0A1X6ZRP6</accession>
<dbReference type="InterPro" id="IPR021136">
    <property type="entry name" value="Flagellar_hook_control-like_C"/>
</dbReference>
<name>A0A1X6ZRP6_9RHOB</name>
<organism evidence="3 4">
    <name type="scientific">Ruegeria meonggei</name>
    <dbReference type="NCBI Taxonomy" id="1446476"/>
    <lineage>
        <taxon>Bacteria</taxon>
        <taxon>Pseudomonadati</taxon>
        <taxon>Pseudomonadota</taxon>
        <taxon>Alphaproteobacteria</taxon>
        <taxon>Rhodobacterales</taxon>
        <taxon>Roseobacteraceae</taxon>
        <taxon>Ruegeria</taxon>
    </lineage>
</organism>
<feature type="compositionally biased region" description="Polar residues" evidence="1">
    <location>
        <begin position="197"/>
        <end position="211"/>
    </location>
</feature>
<gene>
    <name evidence="3" type="ORF">RUM8411_02932</name>
</gene>
<feature type="region of interest" description="Disordered" evidence="1">
    <location>
        <begin position="1"/>
        <end position="137"/>
    </location>
</feature>
<evidence type="ECO:0000313" key="4">
    <source>
        <dbReference type="Proteomes" id="UP000193778"/>
    </source>
</evidence>